<protein>
    <recommendedName>
        <fullName evidence="4 7">Signal peptidase I</fullName>
        <ecNumber evidence="4 7">3.4.21.89</ecNumber>
    </recommendedName>
</protein>
<evidence type="ECO:0000313" key="10">
    <source>
        <dbReference type="Proteomes" id="UP000239241"/>
    </source>
</evidence>
<dbReference type="PANTHER" id="PTHR43390">
    <property type="entry name" value="SIGNAL PEPTIDASE I"/>
    <property type="match status" value="1"/>
</dbReference>
<feature type="active site" evidence="6">
    <location>
        <position position="56"/>
    </location>
</feature>
<evidence type="ECO:0000256" key="6">
    <source>
        <dbReference type="PIRSR" id="PIRSR600223-1"/>
    </source>
</evidence>
<dbReference type="InterPro" id="IPR019533">
    <property type="entry name" value="Peptidase_S26"/>
</dbReference>
<dbReference type="InterPro" id="IPR036286">
    <property type="entry name" value="LexA/Signal_pep-like_sf"/>
</dbReference>
<evidence type="ECO:0000313" key="9">
    <source>
        <dbReference type="EMBL" id="PPF70980.1"/>
    </source>
</evidence>
<accession>A0A2S5VXI3</accession>
<dbReference type="EC" id="3.4.21.89" evidence="4 7"/>
<gene>
    <name evidence="9" type="primary">lepB</name>
    <name evidence="9" type="ORF">C5E16_01655</name>
</gene>
<dbReference type="PANTHER" id="PTHR43390:SF1">
    <property type="entry name" value="CHLOROPLAST PROCESSING PEPTIDASE"/>
    <property type="match status" value="1"/>
</dbReference>
<dbReference type="GO" id="GO:0006465">
    <property type="term" value="P:signal peptide processing"/>
    <property type="evidence" value="ECO:0007669"/>
    <property type="project" value="InterPro"/>
</dbReference>
<evidence type="ECO:0000256" key="4">
    <source>
        <dbReference type="ARBA" id="ARBA00013208"/>
    </source>
</evidence>
<comment type="caution">
    <text evidence="9">The sequence shown here is derived from an EMBL/GenBank/DDBJ whole genome shotgun (WGS) entry which is preliminary data.</text>
</comment>
<evidence type="ECO:0000256" key="2">
    <source>
        <dbReference type="ARBA" id="ARBA00004401"/>
    </source>
</evidence>
<dbReference type="GO" id="GO:0005886">
    <property type="term" value="C:plasma membrane"/>
    <property type="evidence" value="ECO:0007669"/>
    <property type="project" value="UniProtKB-SubCell"/>
</dbReference>
<dbReference type="GO" id="GO:0004252">
    <property type="term" value="F:serine-type endopeptidase activity"/>
    <property type="evidence" value="ECO:0007669"/>
    <property type="project" value="InterPro"/>
</dbReference>
<keyword evidence="7" id="KW-1133">Transmembrane helix</keyword>
<dbReference type="InterPro" id="IPR019758">
    <property type="entry name" value="Pept_S26A_signal_pept_1_CS"/>
</dbReference>
<comment type="similarity">
    <text evidence="3 7">Belongs to the peptidase S26 family.</text>
</comment>
<dbReference type="GO" id="GO:0009003">
    <property type="term" value="F:signal peptidase activity"/>
    <property type="evidence" value="ECO:0007669"/>
    <property type="project" value="UniProtKB-EC"/>
</dbReference>
<feature type="active site" evidence="6">
    <location>
        <position position="124"/>
    </location>
</feature>
<keyword evidence="7" id="KW-0645">Protease</keyword>
<feature type="domain" description="Peptidase S26" evidence="8">
    <location>
        <begin position="26"/>
        <end position="216"/>
    </location>
</feature>
<dbReference type="Gene3D" id="2.10.109.10">
    <property type="entry name" value="Umud Fragment, subunit A"/>
    <property type="match status" value="1"/>
</dbReference>
<dbReference type="AlphaFoldDB" id="A0A2S5VXI3"/>
<evidence type="ECO:0000256" key="7">
    <source>
        <dbReference type="RuleBase" id="RU362042"/>
    </source>
</evidence>
<evidence type="ECO:0000259" key="8">
    <source>
        <dbReference type="Pfam" id="PF10502"/>
    </source>
</evidence>
<keyword evidence="7" id="KW-0812">Transmembrane</keyword>
<evidence type="ECO:0000256" key="1">
    <source>
        <dbReference type="ARBA" id="ARBA00000677"/>
    </source>
</evidence>
<dbReference type="SUPFAM" id="SSF51306">
    <property type="entry name" value="LexA/Signal peptidase"/>
    <property type="match status" value="1"/>
</dbReference>
<dbReference type="NCBIfam" id="TIGR02227">
    <property type="entry name" value="sigpep_I_bact"/>
    <property type="match status" value="1"/>
</dbReference>
<evidence type="ECO:0000256" key="5">
    <source>
        <dbReference type="ARBA" id="ARBA00022801"/>
    </source>
</evidence>
<dbReference type="Proteomes" id="UP000239241">
    <property type="component" value="Unassembled WGS sequence"/>
</dbReference>
<keyword evidence="7" id="KW-0472">Membrane</keyword>
<keyword evidence="5 7" id="KW-0378">Hydrolase</keyword>
<comment type="catalytic activity">
    <reaction evidence="1 7">
        <text>Cleavage of hydrophobic, N-terminal signal or leader sequences from secreted and periplasmic proteins.</text>
        <dbReference type="EC" id="3.4.21.89"/>
    </reaction>
</comment>
<name>A0A2S5VXI3_9MICO</name>
<dbReference type="CDD" id="cd06530">
    <property type="entry name" value="S26_SPase_I"/>
    <property type="match status" value="1"/>
</dbReference>
<reference evidence="9 10" key="1">
    <citation type="submission" date="2018-02" db="EMBL/GenBank/DDBJ databases">
        <title>Bacteriophage NCPPB3778 and a type I-E CRISPR drive the evolution of the US Biological Select Agent, Rathayibacter toxicus.</title>
        <authorList>
            <person name="Davis E.W.II."/>
            <person name="Tabima J.F."/>
            <person name="Weisberg A.J."/>
            <person name="Lopes L.D."/>
            <person name="Wiseman M.S."/>
            <person name="Wiseman M.S."/>
            <person name="Pupko T."/>
            <person name="Belcher M.S."/>
            <person name="Sechler A.J."/>
            <person name="Tancos M.A."/>
            <person name="Schroeder B.K."/>
            <person name="Murray T.D."/>
            <person name="Luster D.G."/>
            <person name="Schneider W.L."/>
            <person name="Rogers E."/>
            <person name="Andreote F.D."/>
            <person name="Grunwald N.J."/>
            <person name="Putnam M.L."/>
            <person name="Chang J.H."/>
        </authorList>
    </citation>
    <scope>NUCLEOTIDE SEQUENCE [LARGE SCALE GENOMIC DNA]</scope>
    <source>
        <strain evidence="9 10">AY1B3</strain>
    </source>
</reference>
<evidence type="ECO:0000256" key="3">
    <source>
        <dbReference type="ARBA" id="ARBA00009370"/>
    </source>
</evidence>
<feature type="transmembrane region" description="Helical" evidence="7">
    <location>
        <begin position="24"/>
        <end position="46"/>
    </location>
</feature>
<dbReference type="RefSeq" id="WP_104289280.1">
    <property type="nucleotide sequence ID" value="NZ_PSXY01000002.1"/>
</dbReference>
<comment type="subcellular location">
    <subcellularLocation>
        <location evidence="2">Cell membrane</location>
        <topology evidence="2">Single-pass type II membrane protein</topology>
    </subcellularLocation>
    <subcellularLocation>
        <location evidence="7">Membrane</location>
        <topology evidence="7">Single-pass type II membrane protein</topology>
    </subcellularLocation>
</comment>
<dbReference type="InterPro" id="IPR000223">
    <property type="entry name" value="Pept_S26A_signal_pept_1"/>
</dbReference>
<dbReference type="PROSITE" id="PS00761">
    <property type="entry name" value="SPASE_I_3"/>
    <property type="match status" value="1"/>
</dbReference>
<dbReference type="Pfam" id="PF10502">
    <property type="entry name" value="Peptidase_S26"/>
    <property type="match status" value="1"/>
</dbReference>
<organism evidence="9 10">
    <name type="scientific">Clavibacter michiganensis</name>
    <dbReference type="NCBI Taxonomy" id="28447"/>
    <lineage>
        <taxon>Bacteria</taxon>
        <taxon>Bacillati</taxon>
        <taxon>Actinomycetota</taxon>
        <taxon>Actinomycetes</taxon>
        <taxon>Micrococcales</taxon>
        <taxon>Microbacteriaceae</taxon>
        <taxon>Clavibacter</taxon>
    </lineage>
</organism>
<dbReference type="PRINTS" id="PR00727">
    <property type="entry name" value="LEADERPTASE"/>
</dbReference>
<dbReference type="EMBL" id="PSXY01000002">
    <property type="protein sequence ID" value="PPF70980.1"/>
    <property type="molecule type" value="Genomic_DNA"/>
</dbReference>
<sequence>MTDQPATADLDTGDARRRRGWKSFLRDVIVIVIVALLASVLIKTFLVRSFFIPSGSMENTLQIDDRILVNELVPDLVPLRHGDVVVFHDPGNWLTQAPTTTNPLSWLLTATGLAPTDDGDHLVKRVIGLPGDTVACCNEVGQLTVNDTPVVEPYTYLAPGAPASDLPFTVTVPDDSLWVMGDNRGNSADSRAHTSTPSRGFVPYSDVVGRAILITWPLDRWTWIDDHSREFEGSDGT</sequence>
<proteinExistence type="inferred from homology"/>